<dbReference type="AlphaFoldDB" id="A0A420YB98"/>
<dbReference type="PANTHER" id="PTHR42336">
    <property type="entry name" value="THIOREDOXIN DOMAIN-CONTAINING PROTEIN-RELATED"/>
    <property type="match status" value="1"/>
</dbReference>
<accession>A0A420YB98</accession>
<dbReference type="InterPro" id="IPR036249">
    <property type="entry name" value="Thioredoxin-like_sf"/>
</dbReference>
<proteinExistence type="predicted"/>
<dbReference type="SUPFAM" id="SSF52833">
    <property type="entry name" value="Thioredoxin-like"/>
    <property type="match status" value="1"/>
</dbReference>
<evidence type="ECO:0000313" key="1">
    <source>
        <dbReference type="EMBL" id="RKU45153.1"/>
    </source>
</evidence>
<keyword evidence="2" id="KW-1185">Reference proteome</keyword>
<protein>
    <recommendedName>
        <fullName evidence="3">Thioredoxin domain-containing protein</fullName>
    </recommendedName>
</protein>
<dbReference type="PANTHER" id="PTHR42336:SF2">
    <property type="entry name" value="THIOREDOXIN DOMAIN-CONTAINING PROTEIN"/>
    <property type="match status" value="1"/>
</dbReference>
<evidence type="ECO:0008006" key="3">
    <source>
        <dbReference type="Google" id="ProtNLM"/>
    </source>
</evidence>
<dbReference type="Gene3D" id="3.40.30.10">
    <property type="entry name" value="Glutaredoxin"/>
    <property type="match status" value="1"/>
</dbReference>
<dbReference type="EMBL" id="QVQW01000023">
    <property type="protein sequence ID" value="RKU45153.1"/>
    <property type="molecule type" value="Genomic_DNA"/>
</dbReference>
<dbReference type="Proteomes" id="UP000275385">
    <property type="component" value="Unassembled WGS sequence"/>
</dbReference>
<evidence type="ECO:0000313" key="2">
    <source>
        <dbReference type="Proteomes" id="UP000275385"/>
    </source>
</evidence>
<organism evidence="1 2">
    <name type="scientific">Coniochaeta pulveracea</name>
    <dbReference type="NCBI Taxonomy" id="177199"/>
    <lineage>
        <taxon>Eukaryota</taxon>
        <taxon>Fungi</taxon>
        <taxon>Dikarya</taxon>
        <taxon>Ascomycota</taxon>
        <taxon>Pezizomycotina</taxon>
        <taxon>Sordariomycetes</taxon>
        <taxon>Sordariomycetidae</taxon>
        <taxon>Coniochaetales</taxon>
        <taxon>Coniochaetaceae</taxon>
        <taxon>Coniochaeta</taxon>
    </lineage>
</organism>
<name>A0A420YB98_9PEZI</name>
<dbReference type="Pfam" id="PF13911">
    <property type="entry name" value="AhpC-TSA_2"/>
    <property type="match status" value="1"/>
</dbReference>
<reference evidence="1 2" key="1">
    <citation type="submission" date="2018-08" db="EMBL/GenBank/DDBJ databases">
        <title>Draft genome of the lignicolous fungus Coniochaeta pulveracea.</title>
        <authorList>
            <person name="Borstlap C.J."/>
            <person name="De Witt R.N."/>
            <person name="Botha A."/>
            <person name="Volschenk H."/>
        </authorList>
    </citation>
    <scope>NUCLEOTIDE SEQUENCE [LARGE SCALE GENOMIC DNA]</scope>
    <source>
        <strain evidence="1 2">CAB683</strain>
    </source>
</reference>
<sequence length="206" mass="22874">MATGSVLTEIPNAVSRELESFKTPARKDVSPVPKIGDRAPPSSNLFLTQPKPTIIVFLRHCGCPFAEKTFRLFTKFSNHHPEIHCIAVSHSSQADTDKWITEVGGEWEVDVIADPDRELYSAWGLGLSSTWHALNPWSLYSAYRLGKDEGIWNTPTSSGTRWQTSGAFAVDAQGFVRYAEIAKSADFVPDFKEILKTLEAEKKGMS</sequence>
<comment type="caution">
    <text evidence="1">The sequence shown here is derived from an EMBL/GenBank/DDBJ whole genome shotgun (WGS) entry which is preliminary data.</text>
</comment>
<dbReference type="InterPro" id="IPR032801">
    <property type="entry name" value="PXL2A/B/C"/>
</dbReference>
<gene>
    <name evidence="1" type="ORF">DL546_005763</name>
</gene>
<dbReference type="OrthoDB" id="40334at2759"/>